<name>A0A9E7BZB8_9ACTN</name>
<organism evidence="2 3">
    <name type="scientific">Capillimicrobium parvum</name>
    <dbReference type="NCBI Taxonomy" id="2884022"/>
    <lineage>
        <taxon>Bacteria</taxon>
        <taxon>Bacillati</taxon>
        <taxon>Actinomycetota</taxon>
        <taxon>Thermoleophilia</taxon>
        <taxon>Solirubrobacterales</taxon>
        <taxon>Capillimicrobiaceae</taxon>
        <taxon>Capillimicrobium</taxon>
    </lineage>
</organism>
<reference evidence="2" key="1">
    <citation type="journal article" date="2022" name="Int. J. Syst. Evol. Microbiol.">
        <title>Pseudomonas aegrilactucae sp. nov. and Pseudomonas morbosilactucae sp. nov., pathogens causing bacterial rot of lettuce in Japan.</title>
        <authorList>
            <person name="Sawada H."/>
            <person name="Fujikawa T."/>
            <person name="Satou M."/>
        </authorList>
    </citation>
    <scope>NUCLEOTIDE SEQUENCE</scope>
    <source>
        <strain evidence="2">0166_1</strain>
    </source>
</reference>
<dbReference type="AlphaFoldDB" id="A0A9E7BZB8"/>
<dbReference type="Pfam" id="PF01656">
    <property type="entry name" value="CbiA"/>
    <property type="match status" value="1"/>
</dbReference>
<dbReference type="GO" id="GO:0016887">
    <property type="term" value="F:ATP hydrolysis activity"/>
    <property type="evidence" value="ECO:0007669"/>
    <property type="project" value="InterPro"/>
</dbReference>
<dbReference type="Proteomes" id="UP001162834">
    <property type="component" value="Chromosome"/>
</dbReference>
<evidence type="ECO:0000259" key="1">
    <source>
        <dbReference type="Pfam" id="PF01656"/>
    </source>
</evidence>
<proteinExistence type="predicted"/>
<dbReference type="Gene3D" id="3.40.50.300">
    <property type="entry name" value="P-loop containing nucleotide triphosphate hydrolases"/>
    <property type="match status" value="1"/>
</dbReference>
<dbReference type="SUPFAM" id="SSF52540">
    <property type="entry name" value="P-loop containing nucleoside triphosphate hydrolases"/>
    <property type="match status" value="1"/>
</dbReference>
<gene>
    <name evidence="2" type="ORF">DSM104329_00787</name>
</gene>
<accession>A0A9E7BZB8</accession>
<feature type="domain" description="CobQ/CobB/MinD/ParA nucleotide binding" evidence="1">
    <location>
        <begin position="16"/>
        <end position="196"/>
    </location>
</feature>
<dbReference type="EMBL" id="CP087164">
    <property type="protein sequence ID" value="UGS34409.1"/>
    <property type="molecule type" value="Genomic_DNA"/>
</dbReference>
<dbReference type="KEGG" id="sbae:DSM104329_00787"/>
<dbReference type="InterPro" id="IPR002586">
    <property type="entry name" value="CobQ/CobB/MinD/ParA_Nub-bd_dom"/>
</dbReference>
<dbReference type="InterPro" id="IPR016300">
    <property type="entry name" value="ATPase_ArsA/GET3"/>
</dbReference>
<sequence>MSGSGPAAAALSRRLVFVTGKGGTGKTTAAAALALAARRMGRATVACEVSGHTQVPRLLGSETAIATMSIDPRLALREWLSRLIGGPGAALLTRPQTFGYFVAAAPGALELITLGKAWDLTRADPRRHREAFESVVLDGPSTGQAEGMLRAPSTYAALGRAGPVGVEAAQLRDAVADPSSSAVVVTTLLTELCVSETLEFAGRAEEIVGRRPDLVVVNQVLPDRFTALDLRRLRRAVDAARDPTLDAAEQVVQLACDRARSQARQFERLRAGVSSPIVELPFVAAGALGLRELTALSQLLWRPTYDWTGVRADRGRLRRFGPRPGRAGACGAACR</sequence>
<dbReference type="GO" id="GO:0005524">
    <property type="term" value="F:ATP binding"/>
    <property type="evidence" value="ECO:0007669"/>
    <property type="project" value="InterPro"/>
</dbReference>
<dbReference type="InterPro" id="IPR027417">
    <property type="entry name" value="P-loop_NTPase"/>
</dbReference>
<evidence type="ECO:0000313" key="3">
    <source>
        <dbReference type="Proteomes" id="UP001162834"/>
    </source>
</evidence>
<evidence type="ECO:0000313" key="2">
    <source>
        <dbReference type="EMBL" id="UGS34409.1"/>
    </source>
</evidence>
<dbReference type="PANTHER" id="PTHR10803:SF3">
    <property type="entry name" value="ATPASE GET3"/>
    <property type="match status" value="1"/>
</dbReference>
<keyword evidence="3" id="KW-1185">Reference proteome</keyword>
<dbReference type="RefSeq" id="WP_259314084.1">
    <property type="nucleotide sequence ID" value="NZ_CP087164.1"/>
</dbReference>
<protein>
    <recommendedName>
        <fullName evidence="1">CobQ/CobB/MinD/ParA nucleotide binding domain-containing protein</fullName>
    </recommendedName>
</protein>
<dbReference type="PANTHER" id="PTHR10803">
    <property type="entry name" value="ARSENICAL PUMP-DRIVING ATPASE ARSENITE-TRANSLOCATING ATPASE"/>
    <property type="match status" value="1"/>
</dbReference>